<accession>A0A1J4RRY2</accession>
<reference evidence="2 3" key="1">
    <citation type="journal article" date="2016" name="Environ. Microbiol.">
        <title>Genomic resolution of a cold subsurface aquifer community provides metabolic insights for novel microbes adapted to high CO concentrations.</title>
        <authorList>
            <person name="Probst A.J."/>
            <person name="Castelle C.J."/>
            <person name="Singh A."/>
            <person name="Brown C.T."/>
            <person name="Anantharaman K."/>
            <person name="Sharon I."/>
            <person name="Hug L.A."/>
            <person name="Burstein D."/>
            <person name="Emerson J.B."/>
            <person name="Thomas B.C."/>
            <person name="Banfield J.F."/>
        </authorList>
    </citation>
    <scope>NUCLEOTIDE SEQUENCE [LARGE SCALE GENOMIC DNA]</scope>
    <source>
        <strain evidence="2">CG1_02_42_45</strain>
    </source>
</reference>
<dbReference type="Pfam" id="PF07883">
    <property type="entry name" value="Cupin_2"/>
    <property type="match status" value="1"/>
</dbReference>
<dbReference type="InterPro" id="IPR014710">
    <property type="entry name" value="RmlC-like_jellyroll"/>
</dbReference>
<name>A0A1J4RRY2_9BACT</name>
<dbReference type="InterPro" id="IPR013096">
    <property type="entry name" value="Cupin_2"/>
</dbReference>
<dbReference type="SUPFAM" id="SSF51182">
    <property type="entry name" value="RmlC-like cupins"/>
    <property type="match status" value="1"/>
</dbReference>
<feature type="domain" description="Cupin type-2" evidence="1">
    <location>
        <begin position="50"/>
        <end position="94"/>
    </location>
</feature>
<comment type="caution">
    <text evidence="2">The sequence shown here is derived from an EMBL/GenBank/DDBJ whole genome shotgun (WGS) entry which is preliminary data.</text>
</comment>
<dbReference type="AlphaFoldDB" id="A0A1J4RRY2"/>
<dbReference type="Proteomes" id="UP000182753">
    <property type="component" value="Unassembled WGS sequence"/>
</dbReference>
<proteinExistence type="predicted"/>
<protein>
    <recommendedName>
        <fullName evidence="1">Cupin type-2 domain-containing protein</fullName>
    </recommendedName>
</protein>
<gene>
    <name evidence="2" type="ORF">AUJ40_00420</name>
</gene>
<evidence type="ECO:0000313" key="3">
    <source>
        <dbReference type="Proteomes" id="UP000182753"/>
    </source>
</evidence>
<evidence type="ECO:0000259" key="1">
    <source>
        <dbReference type="Pfam" id="PF07883"/>
    </source>
</evidence>
<dbReference type="InterPro" id="IPR011051">
    <property type="entry name" value="RmlC_Cupin_sf"/>
</dbReference>
<dbReference type="EMBL" id="MNUJ01000008">
    <property type="protein sequence ID" value="OIN90153.1"/>
    <property type="molecule type" value="Genomic_DNA"/>
</dbReference>
<sequence length="128" mass="14869">MNINKLKNNKFYFGKLKNLEEHQGWIVGSFYDKDDPRKCDFMEIVYREHKAGDTSPPHYHEKKVELLIMLKGKAEYQINDKKIKLASGDYFFADVNNVISGKFLESSKIIAIHSPSIPGDKKLWDGKF</sequence>
<evidence type="ECO:0000313" key="2">
    <source>
        <dbReference type="EMBL" id="OIN90153.1"/>
    </source>
</evidence>
<organism evidence="2 3">
    <name type="scientific">Candidatus Berkelbacteria bacterium CG1_02_42_45</name>
    <dbReference type="NCBI Taxonomy" id="1805036"/>
    <lineage>
        <taxon>Bacteria</taxon>
        <taxon>Candidatus Berkelbacteria</taxon>
    </lineage>
</organism>
<dbReference type="Gene3D" id="2.60.120.10">
    <property type="entry name" value="Jelly Rolls"/>
    <property type="match status" value="1"/>
</dbReference>